<dbReference type="Pfam" id="PF13503">
    <property type="entry name" value="DUF4123"/>
    <property type="match status" value="1"/>
</dbReference>
<dbReference type="EMBL" id="FNOI01000010">
    <property type="protein sequence ID" value="SDX60951.1"/>
    <property type="molecule type" value="Genomic_DNA"/>
</dbReference>
<protein>
    <recommendedName>
        <fullName evidence="1">DUF4123 domain-containing protein</fullName>
    </recommendedName>
</protein>
<proteinExistence type="predicted"/>
<evidence type="ECO:0000313" key="3">
    <source>
        <dbReference type="Proteomes" id="UP000199441"/>
    </source>
</evidence>
<evidence type="ECO:0000313" key="2">
    <source>
        <dbReference type="EMBL" id="SDX60951.1"/>
    </source>
</evidence>
<evidence type="ECO:0000259" key="1">
    <source>
        <dbReference type="Pfam" id="PF13503"/>
    </source>
</evidence>
<dbReference type="RefSeq" id="WP_089948725.1">
    <property type="nucleotide sequence ID" value="NZ_FNOI01000010.1"/>
</dbReference>
<feature type="domain" description="DUF4123" evidence="1">
    <location>
        <begin position="47"/>
        <end position="172"/>
    </location>
</feature>
<dbReference type="Proteomes" id="UP000199441">
    <property type="component" value="Unassembled WGS sequence"/>
</dbReference>
<keyword evidence="3" id="KW-1185">Reference proteome</keyword>
<dbReference type="STRING" id="670155.SAMN04488001_0012"/>
<dbReference type="AlphaFoldDB" id="A0A1H3D3H3"/>
<reference evidence="3" key="1">
    <citation type="submission" date="2016-10" db="EMBL/GenBank/DDBJ databases">
        <authorList>
            <person name="Varghese N."/>
            <person name="Submissions S."/>
        </authorList>
    </citation>
    <scope>NUCLEOTIDE SEQUENCE [LARGE SCALE GENOMIC DNA]</scope>
    <source>
        <strain evidence="3">DSM 26922</strain>
    </source>
</reference>
<organism evidence="2 3">
    <name type="scientific">Litoreibacter albidus</name>
    <dbReference type="NCBI Taxonomy" id="670155"/>
    <lineage>
        <taxon>Bacteria</taxon>
        <taxon>Pseudomonadati</taxon>
        <taxon>Pseudomonadota</taxon>
        <taxon>Alphaproteobacteria</taxon>
        <taxon>Rhodobacterales</taxon>
        <taxon>Roseobacteraceae</taxon>
        <taxon>Litoreibacter</taxon>
    </lineage>
</organism>
<gene>
    <name evidence="2" type="ORF">SAMN04488001_0012</name>
</gene>
<name>A0A1H3D3H3_9RHOB</name>
<sequence length="315" mass="35201">MSRPLVIDTIVDLHPLAHALGATDTVPAPLAPALLADHGTDAGQTRLYAVLDAAQATGLIDMLENQELPHTCLYSGKAMENMGDLSPWLVELNPDDRMLRDLMTATDSPDTDAPWHFWRRQIGIFLRSDASLETLRAHFRKYTKLRDEAGDTFFLRFFEPDFLAAMMGQASAGEIAGFFGPLHSVIAIEQPRPEVWAANILSAAPDLDAAPEPMVLTRRKWRAMQLVEYNRNARRLCVERAIPEAEHQAFVATAVRLQTHGFSHETNLMDAHHVLSRIAPEEHPAIWRTIASGEHSMGFILFKLREHYGLGRKSA</sequence>
<dbReference type="OrthoDB" id="7819480at2"/>
<dbReference type="InterPro" id="IPR025391">
    <property type="entry name" value="DUF4123"/>
</dbReference>
<accession>A0A1H3D3H3</accession>